<name>A0A9P7K5X3_9AGAR</name>
<keyword evidence="3" id="KW-1185">Reference proteome</keyword>
<dbReference type="AlphaFoldDB" id="A0A9P7K5X3"/>
<comment type="caution">
    <text evidence="2">The sequence shown here is derived from an EMBL/GenBank/DDBJ whole genome shotgun (WGS) entry which is preliminary data.</text>
</comment>
<gene>
    <name evidence="2" type="ORF">H0H81_008671</name>
</gene>
<accession>A0A9P7K5X3</accession>
<proteinExistence type="predicted"/>
<dbReference type="GO" id="GO:0004867">
    <property type="term" value="F:serine-type endopeptidase inhibitor activity"/>
    <property type="evidence" value="ECO:0007669"/>
    <property type="project" value="InterPro"/>
</dbReference>
<dbReference type="EMBL" id="JABCKI010005958">
    <property type="protein sequence ID" value="KAG5636241.1"/>
    <property type="molecule type" value="Genomic_DNA"/>
</dbReference>
<organism evidence="2 3">
    <name type="scientific">Sphagnurus paluster</name>
    <dbReference type="NCBI Taxonomy" id="117069"/>
    <lineage>
        <taxon>Eukaryota</taxon>
        <taxon>Fungi</taxon>
        <taxon>Dikarya</taxon>
        <taxon>Basidiomycota</taxon>
        <taxon>Agaricomycotina</taxon>
        <taxon>Agaricomycetes</taxon>
        <taxon>Agaricomycetidae</taxon>
        <taxon>Agaricales</taxon>
        <taxon>Tricholomatineae</taxon>
        <taxon>Lyophyllaceae</taxon>
        <taxon>Sphagnurus</taxon>
    </lineage>
</organism>
<feature type="compositionally biased region" description="Pro residues" evidence="1">
    <location>
        <begin position="249"/>
        <end position="263"/>
    </location>
</feature>
<evidence type="ECO:0000313" key="3">
    <source>
        <dbReference type="Proteomes" id="UP000717328"/>
    </source>
</evidence>
<evidence type="ECO:0000256" key="1">
    <source>
        <dbReference type="SAM" id="MobiDB-lite"/>
    </source>
</evidence>
<evidence type="ECO:0000313" key="2">
    <source>
        <dbReference type="EMBL" id="KAG5636241.1"/>
    </source>
</evidence>
<sequence length="493" mass="53817">MSILKSGKYFIINKQTGAKVGMSPLNPSYNRYAIMSAPKDIHGPQLDSVTVRLHVHWTVVHVGAHLYELLVERDRVAVSEDGKVFGHIGAEQQWTITERGGMGGYTIEETHHLGAGWVIDGDDLQRTRTPFLIESGTPITTPLQRQQAHILRSWQTLFNSLRNVQESTLYSSVTERLARTVDTEQIQEAYENLKTITASLVEVARSRDIILAPPQAAPPPPTPELSQVLSAIQALSEKVSKLETAASKPSPPPKPAAKPPPAPTYLSAARAAADKPQPSPPTPKPAAKRRQPTKVVGLPEEGLRKWVITPTVRMKDLSTRPSPLAIVAKLNGKPSSNSVLTAYWTPAGKLHIVANAAVDYAAAGGLDLYDRLLRTVPGFEHGILHIAPWIKITKIKIPDVPVWNHTTGAPYTIQDVTAALDHSTAFSDVRVTNKAAWAKAPATFHPTTLSAVSFSIEDPDGAVSNRLRHTALYLLGKKCRFEKWKPKPTSAKP</sequence>
<reference evidence="2" key="1">
    <citation type="submission" date="2021-02" db="EMBL/GenBank/DDBJ databases">
        <authorList>
            <person name="Nieuwenhuis M."/>
            <person name="Van De Peppel L.J.J."/>
        </authorList>
    </citation>
    <scope>NUCLEOTIDE SEQUENCE</scope>
    <source>
        <strain evidence="2">D49</strain>
    </source>
</reference>
<reference evidence="2" key="2">
    <citation type="submission" date="2021-10" db="EMBL/GenBank/DDBJ databases">
        <title>Phylogenomics reveals ancestral predisposition of the termite-cultivated fungus Termitomyces towards a domesticated lifestyle.</title>
        <authorList>
            <person name="Auxier B."/>
            <person name="Grum-Grzhimaylo A."/>
            <person name="Cardenas M.E."/>
            <person name="Lodge J.D."/>
            <person name="Laessoe T."/>
            <person name="Pedersen O."/>
            <person name="Smith M.E."/>
            <person name="Kuyper T.W."/>
            <person name="Franco-Molano E.A."/>
            <person name="Baroni T.J."/>
            <person name="Aanen D.K."/>
        </authorList>
    </citation>
    <scope>NUCLEOTIDE SEQUENCE</scope>
    <source>
        <strain evidence="2">D49</strain>
    </source>
</reference>
<dbReference type="OrthoDB" id="3439489at2759"/>
<protein>
    <submittedName>
        <fullName evidence="2">Uncharacterized protein</fullName>
    </submittedName>
</protein>
<dbReference type="Gene3D" id="2.80.10.50">
    <property type="match status" value="1"/>
</dbReference>
<feature type="region of interest" description="Disordered" evidence="1">
    <location>
        <begin position="240"/>
        <end position="295"/>
    </location>
</feature>
<dbReference type="Proteomes" id="UP000717328">
    <property type="component" value="Unassembled WGS sequence"/>
</dbReference>